<dbReference type="RefSeq" id="WP_408086192.1">
    <property type="nucleotide sequence ID" value="NZ_JBELPZ010000024.1"/>
</dbReference>
<protein>
    <submittedName>
        <fullName evidence="2">Uncharacterized protein</fullName>
    </submittedName>
</protein>
<comment type="caution">
    <text evidence="2">The sequence shown here is derived from an EMBL/GenBank/DDBJ whole genome shotgun (WGS) entry which is preliminary data.</text>
</comment>
<keyword evidence="1" id="KW-0175">Coiled coil</keyword>
<name>A0ABW8Z2A0_9FLAO</name>
<accession>A0ABW8Z2A0</accession>
<evidence type="ECO:0000256" key="1">
    <source>
        <dbReference type="SAM" id="Coils"/>
    </source>
</evidence>
<evidence type="ECO:0000313" key="3">
    <source>
        <dbReference type="Proteomes" id="UP001629156"/>
    </source>
</evidence>
<gene>
    <name evidence="2" type="ORF">ABS766_15960</name>
</gene>
<proteinExistence type="predicted"/>
<dbReference type="EMBL" id="JBELPZ010000024">
    <property type="protein sequence ID" value="MFL9845917.1"/>
    <property type="molecule type" value="Genomic_DNA"/>
</dbReference>
<keyword evidence="3" id="KW-1185">Reference proteome</keyword>
<sequence length="147" mass="17742">MKKLNNYIDRKEKELLNFQEEAKRQNILENIKKENFIENFKHSANKIKSNLFKIAHNSDIHIDLIKETLNEEPFQLKFELEIMIQYHKMVYYIDITSNYDKSSDGIFINFEDHNGVKAKEIFKEYENINDIDFEDLLVSFLEEIEEN</sequence>
<evidence type="ECO:0000313" key="2">
    <source>
        <dbReference type="EMBL" id="MFL9845917.1"/>
    </source>
</evidence>
<feature type="coiled-coil region" evidence="1">
    <location>
        <begin position="1"/>
        <end position="28"/>
    </location>
</feature>
<reference evidence="2 3" key="1">
    <citation type="submission" date="2024-06" db="EMBL/GenBank/DDBJ databases">
        <authorList>
            <person name="Kaempfer P."/>
            <person name="Viver T."/>
        </authorList>
    </citation>
    <scope>NUCLEOTIDE SEQUENCE [LARGE SCALE GENOMIC DNA]</scope>
    <source>
        <strain evidence="2 3">ST-119</strain>
    </source>
</reference>
<dbReference type="Proteomes" id="UP001629156">
    <property type="component" value="Unassembled WGS sequence"/>
</dbReference>
<organism evidence="2 3">
    <name type="scientific">Flavobacterium rhizosphaerae</name>
    <dbReference type="NCBI Taxonomy" id="3163298"/>
    <lineage>
        <taxon>Bacteria</taxon>
        <taxon>Pseudomonadati</taxon>
        <taxon>Bacteroidota</taxon>
        <taxon>Flavobacteriia</taxon>
        <taxon>Flavobacteriales</taxon>
        <taxon>Flavobacteriaceae</taxon>
        <taxon>Flavobacterium</taxon>
    </lineage>
</organism>